<dbReference type="GeneID" id="115921732"/>
<reference evidence="1" key="2">
    <citation type="submission" date="2021-01" db="UniProtKB">
        <authorList>
            <consortium name="EnsemblMetazoa"/>
        </authorList>
    </citation>
    <scope>IDENTIFICATION</scope>
</reference>
<reference evidence="2" key="1">
    <citation type="submission" date="2015-02" db="EMBL/GenBank/DDBJ databases">
        <title>Genome sequencing for Strongylocentrotus purpuratus.</title>
        <authorList>
            <person name="Murali S."/>
            <person name="Liu Y."/>
            <person name="Vee V."/>
            <person name="English A."/>
            <person name="Wang M."/>
            <person name="Skinner E."/>
            <person name="Han Y."/>
            <person name="Muzny D.M."/>
            <person name="Worley K.C."/>
            <person name="Gibbs R.A."/>
        </authorList>
    </citation>
    <scope>NUCLEOTIDE SEQUENCE</scope>
</reference>
<protein>
    <submittedName>
        <fullName evidence="1">Uncharacterized protein</fullName>
    </submittedName>
</protein>
<dbReference type="RefSeq" id="XP_030835634.1">
    <property type="nucleotide sequence ID" value="XM_030979774.1"/>
</dbReference>
<dbReference type="OrthoDB" id="6104395at2759"/>
<proteinExistence type="predicted"/>
<dbReference type="Proteomes" id="UP000007110">
    <property type="component" value="Unassembled WGS sequence"/>
</dbReference>
<dbReference type="AlphaFoldDB" id="A0A7M7NH09"/>
<dbReference type="KEGG" id="spu:115921732"/>
<organism evidence="1 2">
    <name type="scientific">Strongylocentrotus purpuratus</name>
    <name type="common">Purple sea urchin</name>
    <dbReference type="NCBI Taxonomy" id="7668"/>
    <lineage>
        <taxon>Eukaryota</taxon>
        <taxon>Metazoa</taxon>
        <taxon>Echinodermata</taxon>
        <taxon>Eleutherozoa</taxon>
        <taxon>Echinozoa</taxon>
        <taxon>Echinoidea</taxon>
        <taxon>Euechinoidea</taxon>
        <taxon>Echinacea</taxon>
        <taxon>Camarodonta</taxon>
        <taxon>Echinidea</taxon>
        <taxon>Strongylocentrotidae</taxon>
        <taxon>Strongylocentrotus</taxon>
    </lineage>
</organism>
<dbReference type="EnsemblMetazoa" id="XM_030979774">
    <property type="protein sequence ID" value="XP_030835634"/>
    <property type="gene ID" value="LOC115921732"/>
</dbReference>
<accession>A0A7M7NH09</accession>
<evidence type="ECO:0000313" key="1">
    <source>
        <dbReference type="EnsemblMetazoa" id="XP_030835634"/>
    </source>
</evidence>
<sequence>MSHGTDIPDFSSEFVQYAADNVDHNIRTLDGNNTFHGMGMIAAITPATKTSRPTLRAQVTSSDISTVGRVAIHYHKEESSGTTTLAYQKVVNMKAKGPNSRT</sequence>
<dbReference type="InParanoid" id="A0A7M7NH09"/>
<name>A0A7M7NH09_STRPU</name>
<evidence type="ECO:0000313" key="2">
    <source>
        <dbReference type="Proteomes" id="UP000007110"/>
    </source>
</evidence>
<keyword evidence="2" id="KW-1185">Reference proteome</keyword>